<keyword evidence="4" id="KW-0964">Secreted</keyword>
<keyword evidence="8" id="KW-1185">Reference proteome</keyword>
<dbReference type="ZFIN" id="ZDB-GENE-051019-1">
    <property type="gene designation" value="il11a"/>
</dbReference>
<dbReference type="InterPro" id="IPR009079">
    <property type="entry name" value="4_helix_cytokine-like_core"/>
</dbReference>
<dbReference type="GO" id="GO:0008284">
    <property type="term" value="P:positive regulation of cell population proliferation"/>
    <property type="evidence" value="ECO:0000318"/>
    <property type="project" value="GO_Central"/>
</dbReference>
<evidence type="ECO:0000256" key="3">
    <source>
        <dbReference type="ARBA" id="ARBA00022514"/>
    </source>
</evidence>
<dbReference type="AlphaFoldDB" id="A0A8N7TFR3"/>
<keyword evidence="5" id="KW-0732">Signal</keyword>
<dbReference type="GO" id="GO:0043410">
    <property type="term" value="P:positive regulation of MAPK cascade"/>
    <property type="evidence" value="ECO:0000318"/>
    <property type="project" value="GO_Central"/>
</dbReference>
<dbReference type="InterPro" id="IPR020438">
    <property type="entry name" value="IL-11"/>
</dbReference>
<dbReference type="CTD" id="570404"/>
<dbReference type="SUPFAM" id="SSF47266">
    <property type="entry name" value="4-helical cytokines"/>
    <property type="match status" value="1"/>
</dbReference>
<dbReference type="InterPro" id="IPR022356">
    <property type="entry name" value="IL-11_fish"/>
</dbReference>
<dbReference type="Proteomes" id="UP000000437">
    <property type="component" value="Chromosome 16"/>
</dbReference>
<dbReference type="GO" id="GO:0005125">
    <property type="term" value="F:cytokine activity"/>
    <property type="evidence" value="ECO:0000318"/>
    <property type="project" value="GO_Central"/>
</dbReference>
<dbReference type="GO" id="GO:0006955">
    <property type="term" value="P:immune response"/>
    <property type="evidence" value="ECO:0000314"/>
    <property type="project" value="ZFIN"/>
</dbReference>
<dbReference type="PANTHER" id="PTHR16922:SF0">
    <property type="entry name" value="INTERLEUKIN-11"/>
    <property type="match status" value="1"/>
</dbReference>
<evidence type="ECO:0000256" key="5">
    <source>
        <dbReference type="ARBA" id="ARBA00022729"/>
    </source>
</evidence>
<dbReference type="PRINTS" id="PR01945">
    <property type="entry name" value="IL11AFISH"/>
</dbReference>
<evidence type="ECO:0000313" key="9">
    <source>
        <dbReference type="RefSeq" id="XP_698974.7"/>
    </source>
</evidence>
<evidence type="ECO:0000256" key="6">
    <source>
        <dbReference type="ARBA" id="ARBA00023030"/>
    </source>
</evidence>
<dbReference type="GeneID" id="570404"/>
<dbReference type="OrthoDB" id="9445483at2759"/>
<gene>
    <name evidence="9 10" type="primary">il11a</name>
</gene>
<dbReference type="PRINTS" id="PR01927">
    <property type="entry name" value="INTRLEUKIN11"/>
</dbReference>
<dbReference type="PANTHER" id="PTHR16922">
    <property type="entry name" value="INTERLEUKIN 11"/>
    <property type="match status" value="1"/>
</dbReference>
<keyword evidence="6" id="KW-0339">Growth factor</keyword>
<protein>
    <recommendedName>
        <fullName evidence="7">Interleukin-11</fullName>
    </recommendedName>
</protein>
<evidence type="ECO:0000256" key="7">
    <source>
        <dbReference type="ARBA" id="ARBA00072545"/>
    </source>
</evidence>
<dbReference type="GO" id="GO:0005737">
    <property type="term" value="C:cytoplasm"/>
    <property type="evidence" value="ECO:0000318"/>
    <property type="project" value="GO_Central"/>
</dbReference>
<name>A0A8N7TFR3_DANRE</name>
<organism evidence="8 9">
    <name type="scientific">Danio rerio</name>
    <name type="common">Zebrafish</name>
    <name type="synonym">Brachydanio rerio</name>
    <dbReference type="NCBI Taxonomy" id="7955"/>
    <lineage>
        <taxon>Eukaryota</taxon>
        <taxon>Metazoa</taxon>
        <taxon>Chordata</taxon>
        <taxon>Craniata</taxon>
        <taxon>Vertebrata</taxon>
        <taxon>Euteleostomi</taxon>
        <taxon>Actinopterygii</taxon>
        <taxon>Neopterygii</taxon>
        <taxon>Teleostei</taxon>
        <taxon>Ostariophysi</taxon>
        <taxon>Cypriniformes</taxon>
        <taxon>Danionidae</taxon>
        <taxon>Danioninae</taxon>
        <taxon>Danio</taxon>
    </lineage>
</organism>
<comment type="subcellular location">
    <subcellularLocation>
        <location evidence="1">Secreted</location>
    </subcellularLocation>
</comment>
<dbReference type="RefSeq" id="XP_698974.7">
    <property type="nucleotide sequence ID" value="XM_693882.11"/>
</dbReference>
<keyword evidence="3" id="KW-0202">Cytokine</keyword>
<comment type="similarity">
    <text evidence="2">Belongs to the IL-6 superfamily.</text>
</comment>
<dbReference type="Pfam" id="PF07400">
    <property type="entry name" value="IL11"/>
    <property type="match status" value="1"/>
</dbReference>
<reference evidence="9" key="1">
    <citation type="submission" date="2025-08" db="UniProtKB">
        <authorList>
            <consortium name="RefSeq"/>
        </authorList>
    </citation>
    <scope>IDENTIFICATION</scope>
    <source>
        <strain evidence="9">Tuebingen</strain>
        <tissue evidence="9">Fibroblasts and whole tissue</tissue>
    </source>
</reference>
<dbReference type="Gene3D" id="1.20.1250.10">
    <property type="match status" value="1"/>
</dbReference>
<evidence type="ECO:0000256" key="1">
    <source>
        <dbReference type="ARBA" id="ARBA00004613"/>
    </source>
</evidence>
<dbReference type="GO" id="GO:0005615">
    <property type="term" value="C:extracellular space"/>
    <property type="evidence" value="ECO:0007669"/>
    <property type="project" value="UniProtKB-KW"/>
</dbReference>
<sequence length="219" mass="24532">MKLLGDSSSSLLLSLLLAQLHLLASAFPVHHRRNQIDFDKLSNQTKLLLTLTRNLLKDRVFSTEINHHRFKSLPAISSRASDFATLEVKPTLSQLHANLKSFQHHFEWLNNITHKQQHSIPKLTDMVSHIGGLVNSLQRQMNHIGAPRLPVPSPSLPPIPAFHWEMVQTSQELLEQFSLFCDWAARVLGRTRSLLTSREAPVVGSTGTSPSGPIRIVGK</sequence>
<proteinExistence type="inferred from homology"/>
<dbReference type="FunFam" id="1.20.1250.10:FF:000017">
    <property type="entry name" value="Interleukin 11"/>
    <property type="match status" value="1"/>
</dbReference>
<evidence type="ECO:0000256" key="2">
    <source>
        <dbReference type="ARBA" id="ARBA00007432"/>
    </source>
</evidence>
<evidence type="ECO:0000313" key="8">
    <source>
        <dbReference type="Proteomes" id="UP000000437"/>
    </source>
</evidence>
<evidence type="ECO:0000313" key="10">
    <source>
        <dbReference type="ZFIN" id="ZDB-GENE-051019-1"/>
    </source>
</evidence>
<accession>A0A8N7TFR3</accession>
<dbReference type="AGR" id="ZFIN:ZDB-GENE-051019-1"/>
<dbReference type="InterPro" id="IPR020427">
    <property type="entry name" value="IL-11A_fish"/>
</dbReference>
<dbReference type="FunCoup" id="A0A8N7TFR3">
    <property type="interactions" value="70"/>
</dbReference>
<dbReference type="PRINTS" id="PR01944">
    <property type="entry name" value="INTLKN11FISH"/>
</dbReference>
<dbReference type="GO" id="GO:0008083">
    <property type="term" value="F:growth factor activity"/>
    <property type="evidence" value="ECO:0000318"/>
    <property type="project" value="GO_Central"/>
</dbReference>
<evidence type="ECO:0000256" key="4">
    <source>
        <dbReference type="ARBA" id="ARBA00022525"/>
    </source>
</evidence>
<dbReference type="GO" id="GO:0042246">
    <property type="term" value="P:tissue regeneration"/>
    <property type="evidence" value="ECO:0000315"/>
    <property type="project" value="ZFIN"/>
</dbReference>
<dbReference type="KEGG" id="dre:570404"/>
<dbReference type="GO" id="GO:0042742">
    <property type="term" value="P:defense response to bacterium"/>
    <property type="evidence" value="ECO:0000314"/>
    <property type="project" value="ZFIN"/>
</dbReference>